<reference evidence="9" key="1">
    <citation type="submission" date="2017-05" db="EMBL/GenBank/DDBJ databases">
        <title>The Genome Sequence of EEnterococcus faecalis 9F2_4866.</title>
        <authorList>
            <consortium name="The Broad Institute Genomics Platform"/>
            <consortium name="The Broad Institute Genomic Center for Infectious Diseases"/>
            <person name="Earl A."/>
            <person name="Manson A."/>
            <person name="Schwartman J."/>
            <person name="Gilmore M."/>
            <person name="Abouelleil A."/>
            <person name="Cao P."/>
            <person name="Chapman S."/>
            <person name="Cusick C."/>
            <person name="Shea T."/>
            <person name="Young S."/>
            <person name="Neafsey D."/>
            <person name="Nusbaum C."/>
            <person name="Birren B."/>
        </authorList>
    </citation>
    <scope>NUCLEOTIDE SEQUENCE [LARGE SCALE GENOMIC DNA]</scope>
    <source>
        <strain evidence="9">7F3_DIV0205</strain>
    </source>
</reference>
<dbReference type="GO" id="GO:0031071">
    <property type="term" value="F:cysteine desulfurase activity"/>
    <property type="evidence" value="ECO:0007669"/>
    <property type="project" value="UniProtKB-EC"/>
</dbReference>
<keyword evidence="4" id="KW-0663">Pyridoxal phosphate</keyword>
<dbReference type="NCBIfam" id="NF040779">
    <property type="entry name" value="Sec_lyase_SclA"/>
    <property type="match status" value="1"/>
</dbReference>
<evidence type="ECO:0000256" key="6">
    <source>
        <dbReference type="RuleBase" id="RU004504"/>
    </source>
</evidence>
<proteinExistence type="inferred from homology"/>
<name>A0AAQ3Y6M4_9ENTE</name>
<dbReference type="Pfam" id="PF00266">
    <property type="entry name" value="Aminotran_5"/>
    <property type="match status" value="1"/>
</dbReference>
<dbReference type="RefSeq" id="WP_086312574.1">
    <property type="nucleotide sequence ID" value="NZ_CP147244.1"/>
</dbReference>
<dbReference type="PIRSF" id="PIRSF005572">
    <property type="entry name" value="NifS"/>
    <property type="match status" value="1"/>
</dbReference>
<evidence type="ECO:0000313" key="8">
    <source>
        <dbReference type="EMBL" id="WYJ99140.1"/>
    </source>
</evidence>
<dbReference type="PANTHER" id="PTHR43586:SF4">
    <property type="entry name" value="ISOPENICILLIN N EPIMERASE"/>
    <property type="match status" value="1"/>
</dbReference>
<dbReference type="EC" id="2.8.1.7" evidence="3"/>
<dbReference type="Gene3D" id="3.90.1150.10">
    <property type="entry name" value="Aspartate Aminotransferase, domain 1"/>
    <property type="match status" value="1"/>
</dbReference>
<evidence type="ECO:0000259" key="7">
    <source>
        <dbReference type="Pfam" id="PF00266"/>
    </source>
</evidence>
<evidence type="ECO:0000256" key="2">
    <source>
        <dbReference type="ARBA" id="ARBA00010447"/>
    </source>
</evidence>
<evidence type="ECO:0000256" key="4">
    <source>
        <dbReference type="ARBA" id="ARBA00022898"/>
    </source>
</evidence>
<dbReference type="InterPro" id="IPR010969">
    <property type="entry name" value="Cys_dSase-rel_unknwn_funct"/>
</dbReference>
<dbReference type="SUPFAM" id="SSF53383">
    <property type="entry name" value="PLP-dependent transferases"/>
    <property type="match status" value="1"/>
</dbReference>
<dbReference type="InterPro" id="IPR015421">
    <property type="entry name" value="PyrdxlP-dep_Trfase_major"/>
</dbReference>
<keyword evidence="9" id="KW-1185">Reference proteome</keyword>
<reference evidence="8 9" key="2">
    <citation type="submission" date="2024-03" db="EMBL/GenBank/DDBJ databases">
        <title>The Genome Sequence of Enterococcus sp. DIV0205d.</title>
        <authorList>
            <consortium name="The Broad Institute Genomics Platform"/>
            <consortium name="The Broad Institute Microbial Omics Core"/>
            <consortium name="The Broad Institute Genomic Center for Infectious Diseases"/>
            <person name="Earl A."/>
            <person name="Manson A."/>
            <person name="Gilmore M."/>
            <person name="Schwartman J."/>
            <person name="Shea T."/>
            <person name="Abouelleil A."/>
            <person name="Cao P."/>
            <person name="Chapman S."/>
            <person name="Cusick C."/>
            <person name="Young S."/>
            <person name="Neafsey D."/>
            <person name="Nusbaum C."/>
            <person name="Birren B."/>
        </authorList>
    </citation>
    <scope>NUCLEOTIDE SEQUENCE [LARGE SCALE GENOMIC DNA]</scope>
    <source>
        <strain evidence="8 9">7F3_DIV0205</strain>
    </source>
</reference>
<sequence>MEQPVYLNHAATSNHKFEETIKELCQYLATNNNLSNNRSFQNIGELELIFNTRQALANFFHAPDPGHIIFTANATTSLNIVLNGILKSGDHVLTTSVEHNAVARPLYLLETKQHISVTHLTCDQNGQLDPKQIESLIRPETKIMVMTHASNVLSTILPVKECFKLAKAHGIITILDSAQTAGFLPIDMEEMLIDVLVFTGHKSLMGLSGIGGFALAQDLETLIDPWMSGGTGSASLSLAQPKFLPDKFEPGTLNTLGILSLKSSLGKIVELGLDKIAAHERALTARFLTSLDSLPVTILGSVDPMQKVPVVSITAPHIDAGDLSQRLFEQHQVITRSGLHCSPLAHQTAGTINSGAVRFSFGWNTTKDEIDYALEALKQILLKP</sequence>
<dbReference type="AlphaFoldDB" id="A0AAQ3Y6M4"/>
<evidence type="ECO:0000313" key="9">
    <source>
        <dbReference type="Proteomes" id="UP000194948"/>
    </source>
</evidence>
<comment type="cofactor">
    <cofactor evidence="1 6">
        <name>pyridoxal 5'-phosphate</name>
        <dbReference type="ChEBI" id="CHEBI:597326"/>
    </cofactor>
</comment>
<evidence type="ECO:0000256" key="3">
    <source>
        <dbReference type="ARBA" id="ARBA00012239"/>
    </source>
</evidence>
<protein>
    <recommendedName>
        <fullName evidence="3">cysteine desulfurase</fullName>
        <ecNumber evidence="3">2.8.1.7</ecNumber>
    </recommendedName>
</protein>
<accession>A0AAQ3Y6M4</accession>
<dbReference type="InterPro" id="IPR015424">
    <property type="entry name" value="PyrdxlP-dep_Trfase"/>
</dbReference>
<feature type="domain" description="Aminotransferase class V" evidence="7">
    <location>
        <begin position="5"/>
        <end position="372"/>
    </location>
</feature>
<comment type="catalytic activity">
    <reaction evidence="5">
        <text>(sulfur carrier)-H + L-cysteine = (sulfur carrier)-SH + L-alanine</text>
        <dbReference type="Rhea" id="RHEA:43892"/>
        <dbReference type="Rhea" id="RHEA-COMP:14737"/>
        <dbReference type="Rhea" id="RHEA-COMP:14739"/>
        <dbReference type="ChEBI" id="CHEBI:29917"/>
        <dbReference type="ChEBI" id="CHEBI:35235"/>
        <dbReference type="ChEBI" id="CHEBI:57972"/>
        <dbReference type="ChEBI" id="CHEBI:64428"/>
        <dbReference type="EC" id="2.8.1.7"/>
    </reaction>
</comment>
<dbReference type="PROSITE" id="PS00595">
    <property type="entry name" value="AA_TRANSFER_CLASS_5"/>
    <property type="match status" value="1"/>
</dbReference>
<dbReference type="EMBL" id="CP147244">
    <property type="protein sequence ID" value="WYJ99140.1"/>
    <property type="molecule type" value="Genomic_DNA"/>
</dbReference>
<dbReference type="Gene3D" id="3.40.640.10">
    <property type="entry name" value="Type I PLP-dependent aspartate aminotransferase-like (Major domain)"/>
    <property type="match status" value="1"/>
</dbReference>
<evidence type="ECO:0000256" key="1">
    <source>
        <dbReference type="ARBA" id="ARBA00001933"/>
    </source>
</evidence>
<comment type="similarity">
    <text evidence="2">Belongs to the class-V pyridoxal-phosphate-dependent aminotransferase family. Csd subfamily.</text>
</comment>
<dbReference type="NCBIfam" id="TIGR01977">
    <property type="entry name" value="am_tr_V_EF2568"/>
    <property type="match status" value="1"/>
</dbReference>
<dbReference type="InterPro" id="IPR015422">
    <property type="entry name" value="PyrdxlP-dep_Trfase_small"/>
</dbReference>
<dbReference type="InterPro" id="IPR000192">
    <property type="entry name" value="Aminotrans_V_dom"/>
</dbReference>
<gene>
    <name evidence="8" type="ORF">A5821_000216</name>
</gene>
<dbReference type="InterPro" id="IPR016454">
    <property type="entry name" value="Cysteine_dSase"/>
</dbReference>
<dbReference type="InterPro" id="IPR020578">
    <property type="entry name" value="Aminotrans_V_PyrdxlP_BS"/>
</dbReference>
<dbReference type="PANTHER" id="PTHR43586">
    <property type="entry name" value="CYSTEINE DESULFURASE"/>
    <property type="match status" value="1"/>
</dbReference>
<dbReference type="Proteomes" id="UP000194948">
    <property type="component" value="Chromosome"/>
</dbReference>
<organism evidence="8 9">
    <name type="scientific">Candidatus Enterococcus palustris</name>
    <dbReference type="NCBI Taxonomy" id="1834189"/>
    <lineage>
        <taxon>Bacteria</taxon>
        <taxon>Bacillati</taxon>
        <taxon>Bacillota</taxon>
        <taxon>Bacilli</taxon>
        <taxon>Lactobacillales</taxon>
        <taxon>Enterococcaceae</taxon>
        <taxon>Enterococcus</taxon>
    </lineage>
</organism>
<evidence type="ECO:0000256" key="5">
    <source>
        <dbReference type="ARBA" id="ARBA00050776"/>
    </source>
</evidence>